<protein>
    <submittedName>
        <fullName evidence="1">Uncharacterized protein</fullName>
    </submittedName>
</protein>
<reference evidence="2" key="1">
    <citation type="journal article" date="2009" name="Genome Res.">
        <title>Comparative genomic analyses of the human fungal pathogens Coccidioides and their relatives.</title>
        <authorList>
            <person name="Sharpton T.J."/>
            <person name="Stajich J.E."/>
            <person name="Rounsley S.D."/>
            <person name="Gardner M.J."/>
            <person name="Wortman J.R."/>
            <person name="Jordar V.S."/>
            <person name="Maiti R."/>
            <person name="Kodira C.D."/>
            <person name="Neafsey D.E."/>
            <person name="Zeng Q."/>
            <person name="Hung C.-Y."/>
            <person name="McMahan C."/>
            <person name="Muszewska A."/>
            <person name="Grynberg M."/>
            <person name="Mandel M.A."/>
            <person name="Kellner E.M."/>
            <person name="Barker B.M."/>
            <person name="Galgiani J.N."/>
            <person name="Orbach M.J."/>
            <person name="Kirkland T.N."/>
            <person name="Cole G.T."/>
            <person name="Henn M.R."/>
            <person name="Birren B.W."/>
            <person name="Taylor J.W."/>
        </authorList>
    </citation>
    <scope>NUCLEOTIDE SEQUENCE [LARGE SCALE GENOMIC DNA]</scope>
    <source>
        <strain evidence="2">RS</strain>
    </source>
</reference>
<dbReference type="InParanoid" id="J3KH06"/>
<sequence>MRDIYCLSSKVTAERKGWTASIPGVEGRWNPHYGALMTELWKIRGVFHRFWGDETIFGGSEDVRFGRCRQWCLTTGFPMLVASEALKKNPETMKETVSPDTSVSIPLKMMSLSLPIMFSQGP</sequence>
<dbReference type="KEGG" id="cim:CIMG_12873"/>
<organism evidence="1 2">
    <name type="scientific">Coccidioides immitis (strain RS)</name>
    <name type="common">Valley fever fungus</name>
    <dbReference type="NCBI Taxonomy" id="246410"/>
    <lineage>
        <taxon>Eukaryota</taxon>
        <taxon>Fungi</taxon>
        <taxon>Dikarya</taxon>
        <taxon>Ascomycota</taxon>
        <taxon>Pezizomycotina</taxon>
        <taxon>Eurotiomycetes</taxon>
        <taxon>Eurotiomycetidae</taxon>
        <taxon>Onygenales</taxon>
        <taxon>Onygenaceae</taxon>
        <taxon>Coccidioides</taxon>
    </lineage>
</organism>
<accession>J3KH06</accession>
<dbReference type="VEuPathDB" id="FungiDB:CIMG_12873"/>
<proteinExistence type="predicted"/>
<dbReference type="EMBL" id="GG704911">
    <property type="protein sequence ID" value="EAS35091.3"/>
    <property type="molecule type" value="Genomic_DNA"/>
</dbReference>
<gene>
    <name evidence="1" type="ORF">CIMG_12873</name>
</gene>
<dbReference type="RefSeq" id="XP_001246674.2">
    <property type="nucleotide sequence ID" value="XM_001246673.2"/>
</dbReference>
<evidence type="ECO:0000313" key="2">
    <source>
        <dbReference type="Proteomes" id="UP000001261"/>
    </source>
</evidence>
<dbReference type="GeneID" id="24164500"/>
<evidence type="ECO:0000313" key="1">
    <source>
        <dbReference type="EMBL" id="EAS35091.3"/>
    </source>
</evidence>
<name>J3KH06_COCIM</name>
<dbReference type="AlphaFoldDB" id="J3KH06"/>
<reference evidence="2" key="2">
    <citation type="journal article" date="2010" name="Genome Res.">
        <title>Population genomic sequencing of Coccidioides fungi reveals recent hybridization and transposon control.</title>
        <authorList>
            <person name="Neafsey D.E."/>
            <person name="Barker B.M."/>
            <person name="Sharpton T.J."/>
            <person name="Stajich J.E."/>
            <person name="Park D.J."/>
            <person name="Whiston E."/>
            <person name="Hung C.-Y."/>
            <person name="McMahan C."/>
            <person name="White J."/>
            <person name="Sykes S."/>
            <person name="Heiman D."/>
            <person name="Young S."/>
            <person name="Zeng Q."/>
            <person name="Abouelleil A."/>
            <person name="Aftuck L."/>
            <person name="Bessette D."/>
            <person name="Brown A."/>
            <person name="FitzGerald M."/>
            <person name="Lui A."/>
            <person name="Macdonald J.P."/>
            <person name="Priest M."/>
            <person name="Orbach M.J."/>
            <person name="Galgiani J.N."/>
            <person name="Kirkland T.N."/>
            <person name="Cole G.T."/>
            <person name="Birren B.W."/>
            <person name="Henn M.R."/>
            <person name="Taylor J.W."/>
            <person name="Rounsley S.D."/>
        </authorList>
    </citation>
    <scope>GENOME REANNOTATION</scope>
    <source>
        <strain evidence="2">RS</strain>
    </source>
</reference>
<dbReference type="Proteomes" id="UP000001261">
    <property type="component" value="Unassembled WGS sequence"/>
</dbReference>
<keyword evidence="2" id="KW-1185">Reference proteome</keyword>